<dbReference type="EMBL" id="JARK01001347">
    <property type="protein sequence ID" value="EYC25692.1"/>
    <property type="molecule type" value="Genomic_DNA"/>
</dbReference>
<accession>A0A016VF88</accession>
<sequence>MTVAAGSKSMRRGCAARAGILSGTTNYGDFLIVTGNFKCTQTRGETAARPSRAEIRGSACGSACLFLPSENLTTVPRRGPAPSRRKFAVFYSSL</sequence>
<name>A0A016VF88_9BILA</name>
<proteinExistence type="predicted"/>
<dbReference type="AlphaFoldDB" id="A0A016VF88"/>
<dbReference type="Proteomes" id="UP000024635">
    <property type="component" value="Unassembled WGS sequence"/>
</dbReference>
<organism evidence="1 2">
    <name type="scientific">Ancylostoma ceylanicum</name>
    <dbReference type="NCBI Taxonomy" id="53326"/>
    <lineage>
        <taxon>Eukaryota</taxon>
        <taxon>Metazoa</taxon>
        <taxon>Ecdysozoa</taxon>
        <taxon>Nematoda</taxon>
        <taxon>Chromadorea</taxon>
        <taxon>Rhabditida</taxon>
        <taxon>Rhabditina</taxon>
        <taxon>Rhabditomorpha</taxon>
        <taxon>Strongyloidea</taxon>
        <taxon>Ancylostomatidae</taxon>
        <taxon>Ancylostomatinae</taxon>
        <taxon>Ancylostoma</taxon>
    </lineage>
</organism>
<evidence type="ECO:0000313" key="2">
    <source>
        <dbReference type="Proteomes" id="UP000024635"/>
    </source>
</evidence>
<protein>
    <submittedName>
        <fullName evidence="1">Uncharacterized protein</fullName>
    </submittedName>
</protein>
<comment type="caution">
    <text evidence="1">The sequence shown here is derived from an EMBL/GenBank/DDBJ whole genome shotgun (WGS) entry which is preliminary data.</text>
</comment>
<reference evidence="2" key="1">
    <citation type="journal article" date="2015" name="Nat. Genet.">
        <title>The genome and transcriptome of the zoonotic hookworm Ancylostoma ceylanicum identify infection-specific gene families.</title>
        <authorList>
            <person name="Schwarz E.M."/>
            <person name="Hu Y."/>
            <person name="Antoshechkin I."/>
            <person name="Miller M.M."/>
            <person name="Sternberg P.W."/>
            <person name="Aroian R.V."/>
        </authorList>
    </citation>
    <scope>NUCLEOTIDE SEQUENCE</scope>
    <source>
        <strain evidence="2">HY135</strain>
    </source>
</reference>
<evidence type="ECO:0000313" key="1">
    <source>
        <dbReference type="EMBL" id="EYC25692.1"/>
    </source>
</evidence>
<keyword evidence="2" id="KW-1185">Reference proteome</keyword>
<gene>
    <name evidence="1" type="primary">Acey_s0011.g1336</name>
    <name evidence="1" type="ORF">Y032_0011g1336</name>
</gene>